<protein>
    <submittedName>
        <fullName evidence="1">Uncharacterized protein</fullName>
    </submittedName>
</protein>
<evidence type="ECO:0000313" key="1">
    <source>
        <dbReference type="EMBL" id="GFO86198.1"/>
    </source>
</evidence>
<proteinExistence type="predicted"/>
<organism evidence="1 2">
    <name type="scientific">Anaerostipes butyraticus</name>
    <dbReference type="NCBI Taxonomy" id="645466"/>
    <lineage>
        <taxon>Bacteria</taxon>
        <taxon>Bacillati</taxon>
        <taxon>Bacillota</taxon>
        <taxon>Clostridia</taxon>
        <taxon>Lachnospirales</taxon>
        <taxon>Lachnospiraceae</taxon>
        <taxon>Anaerostipes</taxon>
    </lineage>
</organism>
<name>A0A916VEB8_9FIRM</name>
<accession>A0A916VEB8</accession>
<dbReference type="EMBL" id="BLYI01000062">
    <property type="protein sequence ID" value="GFO86198.1"/>
    <property type="molecule type" value="Genomic_DNA"/>
</dbReference>
<reference evidence="1" key="1">
    <citation type="submission" date="2020-06" db="EMBL/GenBank/DDBJ databases">
        <title>Characterization of fructooligosaccharide metabolism and fructooligosaccharide-degrading enzymes in human commensal butyrate producers.</title>
        <authorList>
            <person name="Tanno H."/>
            <person name="Fujii T."/>
            <person name="Hirano K."/>
            <person name="Maeno S."/>
            <person name="Tonozuka T."/>
            <person name="Sakamoto M."/>
            <person name="Ohkuma M."/>
            <person name="Tochio T."/>
            <person name="Endo A."/>
        </authorList>
    </citation>
    <scope>NUCLEOTIDE SEQUENCE</scope>
    <source>
        <strain evidence="1">JCM 17466</strain>
    </source>
</reference>
<comment type="caution">
    <text evidence="1">The sequence shown here is derived from an EMBL/GenBank/DDBJ whole genome shotgun (WGS) entry which is preliminary data.</text>
</comment>
<sequence length="53" mass="6520">MYKIMITISIFMLEVKNAWYFFMKTYIILVAFERQFLSIREESIRIVAYIVVF</sequence>
<keyword evidence="2" id="KW-1185">Reference proteome</keyword>
<dbReference type="Proteomes" id="UP000613208">
    <property type="component" value="Unassembled WGS sequence"/>
</dbReference>
<evidence type="ECO:0000313" key="2">
    <source>
        <dbReference type="Proteomes" id="UP000613208"/>
    </source>
</evidence>
<dbReference type="AlphaFoldDB" id="A0A916VEB8"/>
<gene>
    <name evidence="1" type="ORF">ANBU17_25450</name>
</gene>